<keyword evidence="2" id="KW-1185">Reference proteome</keyword>
<proteinExistence type="predicted"/>
<sequence length="88" mass="9930">MDTNRSSPRNIVFRLPSHLRNCYDEQLVGKGTGKRDTLFQTDNPHGDSPTKRILEKRLGNGAMTWTTSRLLHHSSPRAKLSWDLGGSL</sequence>
<dbReference type="EMBL" id="BGPR01000044">
    <property type="protein sequence ID" value="GBL85649.1"/>
    <property type="molecule type" value="Genomic_DNA"/>
</dbReference>
<gene>
    <name evidence="1" type="ORF">AVEN_193112_1</name>
</gene>
<evidence type="ECO:0000313" key="2">
    <source>
        <dbReference type="Proteomes" id="UP000499080"/>
    </source>
</evidence>
<dbReference type="Proteomes" id="UP000499080">
    <property type="component" value="Unassembled WGS sequence"/>
</dbReference>
<dbReference type="AlphaFoldDB" id="A0A4Y2B2F3"/>
<organism evidence="1 2">
    <name type="scientific">Araneus ventricosus</name>
    <name type="common">Orbweaver spider</name>
    <name type="synonym">Epeira ventricosa</name>
    <dbReference type="NCBI Taxonomy" id="182803"/>
    <lineage>
        <taxon>Eukaryota</taxon>
        <taxon>Metazoa</taxon>
        <taxon>Ecdysozoa</taxon>
        <taxon>Arthropoda</taxon>
        <taxon>Chelicerata</taxon>
        <taxon>Arachnida</taxon>
        <taxon>Araneae</taxon>
        <taxon>Araneomorphae</taxon>
        <taxon>Entelegynae</taxon>
        <taxon>Araneoidea</taxon>
        <taxon>Araneidae</taxon>
        <taxon>Araneus</taxon>
    </lineage>
</organism>
<name>A0A4Y2B2F3_ARAVE</name>
<comment type="caution">
    <text evidence="1">The sequence shown here is derived from an EMBL/GenBank/DDBJ whole genome shotgun (WGS) entry which is preliminary data.</text>
</comment>
<reference evidence="1 2" key="1">
    <citation type="journal article" date="2019" name="Sci. Rep.">
        <title>Orb-weaving spider Araneus ventricosus genome elucidates the spidroin gene catalogue.</title>
        <authorList>
            <person name="Kono N."/>
            <person name="Nakamura H."/>
            <person name="Ohtoshi R."/>
            <person name="Moran D.A.P."/>
            <person name="Shinohara A."/>
            <person name="Yoshida Y."/>
            <person name="Fujiwara M."/>
            <person name="Mori M."/>
            <person name="Tomita M."/>
            <person name="Arakawa K."/>
        </authorList>
    </citation>
    <scope>NUCLEOTIDE SEQUENCE [LARGE SCALE GENOMIC DNA]</scope>
</reference>
<accession>A0A4Y2B2F3</accession>
<protein>
    <submittedName>
        <fullName evidence="1">Uncharacterized protein</fullName>
    </submittedName>
</protein>
<evidence type="ECO:0000313" key="1">
    <source>
        <dbReference type="EMBL" id="GBL85649.1"/>
    </source>
</evidence>